<dbReference type="SMART" id="SM00238">
    <property type="entry name" value="BIR"/>
    <property type="match status" value="2"/>
</dbReference>
<dbReference type="GO" id="GO:0046872">
    <property type="term" value="F:metal ion binding"/>
    <property type="evidence" value="ECO:0007669"/>
    <property type="project" value="UniProtKB-KW"/>
</dbReference>
<feature type="compositionally biased region" description="Polar residues" evidence="3">
    <location>
        <begin position="325"/>
        <end position="355"/>
    </location>
</feature>
<feature type="compositionally biased region" description="Basic and acidic residues" evidence="3">
    <location>
        <begin position="199"/>
        <end position="209"/>
    </location>
</feature>
<dbReference type="SUPFAM" id="SSF57924">
    <property type="entry name" value="Inhibitor of apoptosis (IAP) repeat"/>
    <property type="match status" value="2"/>
</dbReference>
<dbReference type="PROSITE" id="PS00018">
    <property type="entry name" value="EF_HAND_1"/>
    <property type="match status" value="1"/>
</dbReference>
<dbReference type="CDD" id="cd00022">
    <property type="entry name" value="BIR"/>
    <property type="match status" value="2"/>
</dbReference>
<reference evidence="4 5" key="1">
    <citation type="submission" date="2019-03" db="EMBL/GenBank/DDBJ databases">
        <title>Sequencing 23 genomes of Wallemia ichthyophaga.</title>
        <authorList>
            <person name="Gostincar C."/>
        </authorList>
    </citation>
    <scope>NUCLEOTIDE SEQUENCE [LARGE SCALE GENOMIC DNA]</scope>
    <source>
        <strain evidence="4 5">EXF-5753</strain>
    </source>
</reference>
<protein>
    <recommendedName>
        <fullName evidence="6">BIR-domain-containing protein</fullName>
    </recommendedName>
</protein>
<dbReference type="InterPro" id="IPR001370">
    <property type="entry name" value="BIR_rpt"/>
</dbReference>
<keyword evidence="5" id="KW-1185">Reference proteome</keyword>
<comment type="caution">
    <text evidence="4">The sequence shown here is derived from an EMBL/GenBank/DDBJ whole genome shotgun (WGS) entry which is preliminary data.</text>
</comment>
<evidence type="ECO:0000313" key="5">
    <source>
        <dbReference type="Proteomes" id="UP000310189"/>
    </source>
</evidence>
<feature type="compositionally biased region" description="Basic and acidic residues" evidence="3">
    <location>
        <begin position="419"/>
        <end position="430"/>
    </location>
</feature>
<dbReference type="Proteomes" id="UP000310189">
    <property type="component" value="Unassembled WGS sequence"/>
</dbReference>
<dbReference type="InterPro" id="IPR018247">
    <property type="entry name" value="EF_Hand_1_Ca_BS"/>
</dbReference>
<keyword evidence="2" id="KW-0862">Zinc</keyword>
<feature type="region of interest" description="Disordered" evidence="3">
    <location>
        <begin position="193"/>
        <end position="388"/>
    </location>
</feature>
<dbReference type="EMBL" id="SPNW01000026">
    <property type="protein sequence ID" value="TIA89533.1"/>
    <property type="molecule type" value="Genomic_DNA"/>
</dbReference>
<feature type="region of interest" description="Disordered" evidence="3">
    <location>
        <begin position="404"/>
        <end position="437"/>
    </location>
</feature>
<organism evidence="4 5">
    <name type="scientific">Wallemia hederae</name>
    <dbReference type="NCBI Taxonomy" id="1540922"/>
    <lineage>
        <taxon>Eukaryota</taxon>
        <taxon>Fungi</taxon>
        <taxon>Dikarya</taxon>
        <taxon>Basidiomycota</taxon>
        <taxon>Wallemiomycotina</taxon>
        <taxon>Wallemiomycetes</taxon>
        <taxon>Wallemiales</taxon>
        <taxon>Wallemiaceae</taxon>
        <taxon>Wallemia</taxon>
    </lineage>
</organism>
<dbReference type="AlphaFoldDB" id="A0A4V4LTA0"/>
<dbReference type="PROSITE" id="PS50143">
    <property type="entry name" value="BIR_REPEAT_2"/>
    <property type="match status" value="2"/>
</dbReference>
<dbReference type="PANTHER" id="PTHR46771">
    <property type="entry name" value="DETERIN"/>
    <property type="match status" value="1"/>
</dbReference>
<name>A0A4V4LTA0_9BASI</name>
<evidence type="ECO:0000256" key="2">
    <source>
        <dbReference type="ARBA" id="ARBA00022833"/>
    </source>
</evidence>
<sequence length="437" mass="49545">MEIETNRLKSYNKAYHRNQHKLNVEDLSHAGFYALDTRTDNVRCAYCDLQLRDWKENDNAHKLHLQYNPQCPYAKVVCGVQVDALTYDGKDSGRDRLNYYDEEPLHAGRVPRTRTMITARKETYNKCVRPLSVSVHRLALAGFYYAPTTEAYDCSQCVFCELCLSDWQKGDDPTEEHRKRSPDCSFWHAKSVKGPCPQRRVDEERRVEAEAEAEPEPEPAPKGKPGRKKGKSTSRSVSMATDNDESEIVLPKRGTRTRSQSRQPEELQQSAQPTAPRQPSGRRTTSRTASQQKKVAAKPTTLEDVVESPKKPLPPTPKEDDTRNPTDNLSPLPELSNSNGIRSSRQALSQFNKSPSRLKENSADNNKKNTKVASSTNTNNSDQNNDRSLTLAEFIRKCVTDEANKMRETGETQINKFESSAKRGEDELRAKLSQTRL</sequence>
<keyword evidence="1" id="KW-0479">Metal-binding</keyword>
<accession>A0A4V4LTA0</accession>
<dbReference type="Gene3D" id="1.10.1170.10">
    <property type="entry name" value="Inhibitor Of Apoptosis Protein (2mihbC-IAP-1), Chain A"/>
    <property type="match status" value="2"/>
</dbReference>
<evidence type="ECO:0008006" key="6">
    <source>
        <dbReference type="Google" id="ProtNLM"/>
    </source>
</evidence>
<feature type="compositionally biased region" description="Basic and acidic residues" evidence="3">
    <location>
        <begin position="357"/>
        <end position="367"/>
    </location>
</feature>
<gene>
    <name evidence="4" type="ORF">E3P99_02003</name>
</gene>
<evidence type="ECO:0000256" key="3">
    <source>
        <dbReference type="SAM" id="MobiDB-lite"/>
    </source>
</evidence>
<evidence type="ECO:0000313" key="4">
    <source>
        <dbReference type="EMBL" id="TIA89533.1"/>
    </source>
</evidence>
<dbReference type="Pfam" id="PF00653">
    <property type="entry name" value="BIR"/>
    <property type="match status" value="2"/>
</dbReference>
<evidence type="ECO:0000256" key="1">
    <source>
        <dbReference type="ARBA" id="ARBA00022723"/>
    </source>
</evidence>
<proteinExistence type="predicted"/>
<dbReference type="OrthoDB" id="2196114at2759"/>
<dbReference type="PANTHER" id="PTHR46771:SF5">
    <property type="entry name" value="DETERIN"/>
    <property type="match status" value="1"/>
</dbReference>
<feature type="compositionally biased region" description="Polar residues" evidence="3">
    <location>
        <begin position="257"/>
        <end position="293"/>
    </location>
</feature>
<dbReference type="InterPro" id="IPR051190">
    <property type="entry name" value="Baculoviral_IAP"/>
</dbReference>
<feature type="compositionally biased region" description="Low complexity" evidence="3">
    <location>
        <begin position="374"/>
        <end position="388"/>
    </location>
</feature>